<dbReference type="InterPro" id="IPR016140">
    <property type="entry name" value="Bifunc_inhib/LTP/seed_store"/>
</dbReference>
<evidence type="ECO:0000256" key="1">
    <source>
        <dbReference type="SAM" id="SignalP"/>
    </source>
</evidence>
<dbReference type="InterPro" id="IPR039265">
    <property type="entry name" value="DIR1-like"/>
</dbReference>
<dbReference type="Pfam" id="PF14368">
    <property type="entry name" value="LTP_2"/>
    <property type="match status" value="1"/>
</dbReference>
<keyword evidence="4" id="KW-1185">Reference proteome</keyword>
<dbReference type="CDD" id="cd04660">
    <property type="entry name" value="nsLTP_like"/>
    <property type="match status" value="1"/>
</dbReference>
<dbReference type="GO" id="GO:0005504">
    <property type="term" value="F:fatty acid binding"/>
    <property type="evidence" value="ECO:0007669"/>
    <property type="project" value="InterPro"/>
</dbReference>
<dbReference type="PANTHER" id="PTHR33122">
    <property type="entry name" value="LIPID BINDING PROTEIN-RELATED"/>
    <property type="match status" value="1"/>
</dbReference>
<gene>
    <name evidence="3" type="ORF">RJ640_004792</name>
</gene>
<dbReference type="Gene3D" id="1.10.110.10">
    <property type="entry name" value="Plant lipid-transfer and hydrophobic proteins"/>
    <property type="match status" value="1"/>
</dbReference>
<dbReference type="GO" id="GO:0009627">
    <property type="term" value="P:systemic acquired resistance"/>
    <property type="evidence" value="ECO:0007669"/>
    <property type="project" value="InterPro"/>
</dbReference>
<sequence length="155" mass="16554">MEANRGDMGKLHCLLQCMVVMVLVAVVRGDKPTIICNVKMTDLATCLPAITGTSPQPPTVGCCKVMHKTNLHCLCSYKDELRNLGVDPKAAMALPKKCVATTISNVKVSRSRYSGLSLGRSISARSCTRPTCTVDAATSQAQLINLGIYPKTGID</sequence>
<dbReference type="Proteomes" id="UP001187471">
    <property type="component" value="Unassembled WGS sequence"/>
</dbReference>
<keyword evidence="1" id="KW-0732">Signal</keyword>
<proteinExistence type="predicted"/>
<dbReference type="EMBL" id="JAVXUO010001018">
    <property type="protein sequence ID" value="KAK2987066.1"/>
    <property type="molecule type" value="Genomic_DNA"/>
</dbReference>
<name>A0AA88RQ46_9ASTE</name>
<dbReference type="InterPro" id="IPR044741">
    <property type="entry name" value="NsLTP-like"/>
</dbReference>
<evidence type="ECO:0000259" key="2">
    <source>
        <dbReference type="Pfam" id="PF14368"/>
    </source>
</evidence>
<feature type="signal peptide" evidence="1">
    <location>
        <begin position="1"/>
        <end position="29"/>
    </location>
</feature>
<evidence type="ECO:0000313" key="3">
    <source>
        <dbReference type="EMBL" id="KAK2987066.1"/>
    </source>
</evidence>
<evidence type="ECO:0000313" key="4">
    <source>
        <dbReference type="Proteomes" id="UP001187471"/>
    </source>
</evidence>
<dbReference type="PANTHER" id="PTHR33122:SF43">
    <property type="entry name" value="BIFUNCTIONAL INHIBITOR_PLANT LIPID TRANSFER PROTEIN_SEED STORAGE HELICAL DOMAIN-CONTAINING PROTEIN"/>
    <property type="match status" value="1"/>
</dbReference>
<accession>A0AA88RQ46</accession>
<dbReference type="SUPFAM" id="SSF47699">
    <property type="entry name" value="Bifunctional inhibitor/lipid-transfer protein/seed storage 2S albumin"/>
    <property type="match status" value="1"/>
</dbReference>
<feature type="chain" id="PRO_5041701632" description="Bifunctional inhibitor/plant lipid transfer protein/seed storage helical domain-containing protein" evidence="1">
    <location>
        <begin position="30"/>
        <end position="155"/>
    </location>
</feature>
<organism evidence="3 4">
    <name type="scientific">Escallonia rubra</name>
    <dbReference type="NCBI Taxonomy" id="112253"/>
    <lineage>
        <taxon>Eukaryota</taxon>
        <taxon>Viridiplantae</taxon>
        <taxon>Streptophyta</taxon>
        <taxon>Embryophyta</taxon>
        <taxon>Tracheophyta</taxon>
        <taxon>Spermatophyta</taxon>
        <taxon>Magnoliopsida</taxon>
        <taxon>eudicotyledons</taxon>
        <taxon>Gunneridae</taxon>
        <taxon>Pentapetalae</taxon>
        <taxon>asterids</taxon>
        <taxon>campanulids</taxon>
        <taxon>Escalloniales</taxon>
        <taxon>Escalloniaceae</taxon>
        <taxon>Escallonia</taxon>
    </lineage>
</organism>
<reference evidence="3" key="1">
    <citation type="submission" date="2022-12" db="EMBL/GenBank/DDBJ databases">
        <title>Draft genome assemblies for two species of Escallonia (Escalloniales).</title>
        <authorList>
            <person name="Chanderbali A."/>
            <person name="Dervinis C."/>
            <person name="Anghel I."/>
            <person name="Soltis D."/>
            <person name="Soltis P."/>
            <person name="Zapata F."/>
        </authorList>
    </citation>
    <scope>NUCLEOTIDE SEQUENCE</scope>
    <source>
        <strain evidence="3">UCBG92.1500</strain>
        <tissue evidence="3">Leaf</tissue>
    </source>
</reference>
<comment type="caution">
    <text evidence="3">The sequence shown here is derived from an EMBL/GenBank/DDBJ whole genome shotgun (WGS) entry which is preliminary data.</text>
</comment>
<dbReference type="AlphaFoldDB" id="A0AA88RQ46"/>
<feature type="domain" description="Bifunctional inhibitor/plant lipid transfer protein/seed storage helical" evidence="2">
    <location>
        <begin position="26"/>
        <end position="102"/>
    </location>
</feature>
<dbReference type="InterPro" id="IPR036312">
    <property type="entry name" value="Bifun_inhib/LTP/seed_sf"/>
</dbReference>
<protein>
    <recommendedName>
        <fullName evidence="2">Bifunctional inhibitor/plant lipid transfer protein/seed storage helical domain-containing protein</fullName>
    </recommendedName>
</protein>